<dbReference type="VEuPathDB" id="VectorBase:GAUT037995"/>
<evidence type="ECO:0000313" key="2">
    <source>
        <dbReference type="Proteomes" id="UP000078200"/>
    </source>
</evidence>
<dbReference type="Proteomes" id="UP000078200">
    <property type="component" value="Unassembled WGS sequence"/>
</dbReference>
<evidence type="ECO:0000313" key="1">
    <source>
        <dbReference type="EnsemblMetazoa" id="GAUT037995-PA"/>
    </source>
</evidence>
<keyword evidence="2" id="KW-1185">Reference proteome</keyword>
<protein>
    <submittedName>
        <fullName evidence="1">Uncharacterized protein</fullName>
    </submittedName>
</protein>
<reference evidence="1" key="1">
    <citation type="submission" date="2020-05" db="UniProtKB">
        <authorList>
            <consortium name="EnsemblMetazoa"/>
        </authorList>
    </citation>
    <scope>IDENTIFICATION</scope>
    <source>
        <strain evidence="1">TTRI</strain>
    </source>
</reference>
<organism evidence="1 2">
    <name type="scientific">Glossina austeni</name>
    <name type="common">Savannah tsetse fly</name>
    <dbReference type="NCBI Taxonomy" id="7395"/>
    <lineage>
        <taxon>Eukaryota</taxon>
        <taxon>Metazoa</taxon>
        <taxon>Ecdysozoa</taxon>
        <taxon>Arthropoda</taxon>
        <taxon>Hexapoda</taxon>
        <taxon>Insecta</taxon>
        <taxon>Pterygota</taxon>
        <taxon>Neoptera</taxon>
        <taxon>Endopterygota</taxon>
        <taxon>Diptera</taxon>
        <taxon>Brachycera</taxon>
        <taxon>Muscomorpha</taxon>
        <taxon>Hippoboscoidea</taxon>
        <taxon>Glossinidae</taxon>
        <taxon>Glossina</taxon>
    </lineage>
</organism>
<dbReference type="AlphaFoldDB" id="A0A1A9VHW2"/>
<name>A0A1A9VHW2_GLOAU</name>
<proteinExistence type="predicted"/>
<sequence>MKEVPQTNCPTKTFYHTISPHTVQEGGLRDLPECLQTISKFSAAALRSSKLLHCFFNKCFNWLLSSRSLKSTLKLKSVNFKVLTSKARESAFDTTLVSSRMPVLKPLLMVLITYITILVEGSWEFRSVGQCWVQPQVRVRPINVMRLSVEQSPYVGTSQPTHSADDDQ</sequence>
<accession>A0A1A9VHW2</accession>
<dbReference type="EnsemblMetazoa" id="GAUT037995-RA">
    <property type="protein sequence ID" value="GAUT037995-PA"/>
    <property type="gene ID" value="GAUT037995"/>
</dbReference>